<proteinExistence type="predicted"/>
<feature type="compositionally biased region" description="Acidic residues" evidence="1">
    <location>
        <begin position="64"/>
        <end position="77"/>
    </location>
</feature>
<feature type="compositionally biased region" description="Basic and acidic residues" evidence="1">
    <location>
        <begin position="44"/>
        <end position="54"/>
    </location>
</feature>
<sequence length="286" mass="31845">MKKYTAFLISAVLCFSLITGKIVQVYAQQEEVKLEESEQVDNTEQDRETVKDPEENAAGSNEQETAEPDTEQSDADTSENSSESEIPDGSEVPESDSDQTEEEEQQTGSDGDEESENPEENGNQEESEIPEESENQEESKIPDETKVPEESEGNPDVAASMEAAYTGFYDHISDIAELLDMSDNYTLIEGDDNFCEALAVYAIKHDQTGNYPYDVKITNEADFDELQSIYWSLNMVNGAKNEKESVIRVTRLSGVDVYALSGSDKKVFQSLTTNKNREKICTLLSD</sequence>
<gene>
    <name evidence="2" type="ORF">SAMN02745906_2686</name>
</gene>
<evidence type="ECO:0000313" key="3">
    <source>
        <dbReference type="Proteomes" id="UP000198970"/>
    </source>
</evidence>
<evidence type="ECO:0000256" key="1">
    <source>
        <dbReference type="SAM" id="MobiDB-lite"/>
    </source>
</evidence>
<name>A0ABY1CBN3_9FIRM</name>
<keyword evidence="3" id="KW-1185">Reference proteome</keyword>
<feature type="region of interest" description="Disordered" evidence="1">
    <location>
        <begin position="31"/>
        <end position="155"/>
    </location>
</feature>
<reference evidence="2 3" key="1">
    <citation type="submission" date="2016-10" db="EMBL/GenBank/DDBJ databases">
        <authorList>
            <person name="Varghese N."/>
            <person name="Submissions S."/>
        </authorList>
    </citation>
    <scope>NUCLEOTIDE SEQUENCE [LARGE SCALE GENOMIC DNA]</scope>
    <source>
        <strain evidence="2 3">ATCC 19403</strain>
    </source>
</reference>
<evidence type="ECO:0000313" key="2">
    <source>
        <dbReference type="EMBL" id="SET88183.1"/>
    </source>
</evidence>
<feature type="compositionally biased region" description="Acidic residues" evidence="1">
    <location>
        <begin position="85"/>
        <end position="136"/>
    </location>
</feature>
<organism evidence="2 3">
    <name type="scientific">Lacrimispora sphenoides JCM 1415</name>
    <dbReference type="NCBI Taxonomy" id="1297793"/>
    <lineage>
        <taxon>Bacteria</taxon>
        <taxon>Bacillati</taxon>
        <taxon>Bacillota</taxon>
        <taxon>Clostridia</taxon>
        <taxon>Lachnospirales</taxon>
        <taxon>Lachnospiraceae</taxon>
        <taxon>Lacrimispora</taxon>
    </lineage>
</organism>
<feature type="compositionally biased region" description="Basic and acidic residues" evidence="1">
    <location>
        <begin position="137"/>
        <end position="149"/>
    </location>
</feature>
<accession>A0ABY1CBN3</accession>
<protein>
    <submittedName>
        <fullName evidence="2">Uncharacterized protein</fullName>
    </submittedName>
</protein>
<dbReference type="EMBL" id="LT630003">
    <property type="protein sequence ID" value="SET88183.1"/>
    <property type="molecule type" value="Genomic_DNA"/>
</dbReference>
<dbReference type="Proteomes" id="UP000198970">
    <property type="component" value="Chromosome I"/>
</dbReference>
<dbReference type="RefSeq" id="WP_100042587.1">
    <property type="nucleotide sequence ID" value="NZ_LT630003.1"/>
</dbReference>